<evidence type="ECO:0000313" key="3">
    <source>
        <dbReference type="Proteomes" id="UP000625711"/>
    </source>
</evidence>
<comment type="caution">
    <text evidence="2">The sequence shown here is derived from an EMBL/GenBank/DDBJ whole genome shotgun (WGS) entry which is preliminary data.</text>
</comment>
<sequence length="43" mass="5042">MRNGRLRLSRAEKSARNASEGTDAARSGRKEREWKRRRRDRGG</sequence>
<dbReference type="AlphaFoldDB" id="A0A834MGG3"/>
<dbReference type="Proteomes" id="UP000625711">
    <property type="component" value="Unassembled WGS sequence"/>
</dbReference>
<organism evidence="2 3">
    <name type="scientific">Rhynchophorus ferrugineus</name>
    <name type="common">Red palm weevil</name>
    <name type="synonym">Curculio ferrugineus</name>
    <dbReference type="NCBI Taxonomy" id="354439"/>
    <lineage>
        <taxon>Eukaryota</taxon>
        <taxon>Metazoa</taxon>
        <taxon>Ecdysozoa</taxon>
        <taxon>Arthropoda</taxon>
        <taxon>Hexapoda</taxon>
        <taxon>Insecta</taxon>
        <taxon>Pterygota</taxon>
        <taxon>Neoptera</taxon>
        <taxon>Endopterygota</taxon>
        <taxon>Coleoptera</taxon>
        <taxon>Polyphaga</taxon>
        <taxon>Cucujiformia</taxon>
        <taxon>Curculionidae</taxon>
        <taxon>Dryophthorinae</taxon>
        <taxon>Rhynchophorus</taxon>
    </lineage>
</organism>
<protein>
    <submittedName>
        <fullName evidence="2">Uncharacterized protein</fullName>
    </submittedName>
</protein>
<accession>A0A834MGG3</accession>
<feature type="region of interest" description="Disordered" evidence="1">
    <location>
        <begin position="1"/>
        <end position="43"/>
    </location>
</feature>
<evidence type="ECO:0000256" key="1">
    <source>
        <dbReference type="SAM" id="MobiDB-lite"/>
    </source>
</evidence>
<name>A0A834MGG3_RHYFE</name>
<feature type="non-terminal residue" evidence="2">
    <location>
        <position position="43"/>
    </location>
</feature>
<proteinExistence type="predicted"/>
<dbReference type="EMBL" id="JAACXV010001533">
    <property type="protein sequence ID" value="KAF7277499.1"/>
    <property type="molecule type" value="Genomic_DNA"/>
</dbReference>
<evidence type="ECO:0000313" key="2">
    <source>
        <dbReference type="EMBL" id="KAF7277499.1"/>
    </source>
</evidence>
<keyword evidence="3" id="KW-1185">Reference proteome</keyword>
<gene>
    <name evidence="2" type="ORF">GWI33_007041</name>
</gene>
<reference evidence="2" key="1">
    <citation type="submission" date="2020-08" db="EMBL/GenBank/DDBJ databases">
        <title>Genome sequencing and assembly of the red palm weevil Rhynchophorus ferrugineus.</title>
        <authorList>
            <person name="Dias G.B."/>
            <person name="Bergman C.M."/>
            <person name="Manee M."/>
        </authorList>
    </citation>
    <scope>NUCLEOTIDE SEQUENCE</scope>
    <source>
        <strain evidence="2">AA-2017</strain>
        <tissue evidence="2">Whole larva</tissue>
    </source>
</reference>